<dbReference type="AlphaFoldDB" id="A0AAV5G6N3"/>
<accession>A0AAV5G6N3</accession>
<comment type="caution">
    <text evidence="4">The sequence shown here is derived from an EMBL/GenBank/DDBJ whole genome shotgun (WGS) entry which is preliminary data.</text>
</comment>
<feature type="chain" id="PRO_5043752928" description="Protein CPL1-like domain-containing protein" evidence="2">
    <location>
        <begin position="19"/>
        <end position="875"/>
    </location>
</feature>
<feature type="signal peptide" evidence="2">
    <location>
        <begin position="1"/>
        <end position="18"/>
    </location>
</feature>
<dbReference type="Pfam" id="PF21671">
    <property type="entry name" value="CPL1-like"/>
    <property type="match status" value="1"/>
</dbReference>
<dbReference type="Proteomes" id="UP001342314">
    <property type="component" value="Unassembled WGS sequence"/>
</dbReference>
<evidence type="ECO:0000313" key="4">
    <source>
        <dbReference type="EMBL" id="GJN88221.1"/>
    </source>
</evidence>
<protein>
    <recommendedName>
        <fullName evidence="3">Protein CPL1-like domain-containing protein</fullName>
    </recommendedName>
</protein>
<feature type="compositionally biased region" description="Basic residues" evidence="1">
    <location>
        <begin position="855"/>
        <end position="875"/>
    </location>
</feature>
<evidence type="ECO:0000313" key="5">
    <source>
        <dbReference type="Proteomes" id="UP001342314"/>
    </source>
</evidence>
<keyword evidence="2" id="KW-0732">Signal</keyword>
<dbReference type="PANTHER" id="PTHR35192:SF2">
    <property type="entry name" value="APPLE DOMAIN-CONTAINING PROTEIN"/>
    <property type="match status" value="1"/>
</dbReference>
<dbReference type="InterPro" id="IPR048661">
    <property type="entry name" value="CPL1-like"/>
</dbReference>
<evidence type="ECO:0000256" key="2">
    <source>
        <dbReference type="SAM" id="SignalP"/>
    </source>
</evidence>
<feature type="region of interest" description="Disordered" evidence="1">
    <location>
        <begin position="849"/>
        <end position="875"/>
    </location>
</feature>
<proteinExistence type="predicted"/>
<evidence type="ECO:0000259" key="3">
    <source>
        <dbReference type="Pfam" id="PF21671"/>
    </source>
</evidence>
<dbReference type="PANTHER" id="PTHR35192">
    <property type="entry name" value="PROTEIN, PUTATIVE-RELATED"/>
    <property type="match status" value="1"/>
</dbReference>
<reference evidence="4 5" key="1">
    <citation type="submission" date="2021-12" db="EMBL/GenBank/DDBJ databases">
        <title>High titer production of polyol ester of fatty acids by Rhodotorula paludigena BS15 towards product separation-free biomass refinery.</title>
        <authorList>
            <person name="Mano J."/>
            <person name="Ono H."/>
            <person name="Tanaka T."/>
            <person name="Naito K."/>
            <person name="Sushida H."/>
            <person name="Ike M."/>
            <person name="Tokuyasu K."/>
            <person name="Kitaoka M."/>
        </authorList>
    </citation>
    <scope>NUCLEOTIDE SEQUENCE [LARGE SCALE GENOMIC DNA]</scope>
    <source>
        <strain evidence="4 5">BS15</strain>
    </source>
</reference>
<dbReference type="EMBL" id="BQKY01000002">
    <property type="protein sequence ID" value="GJN88221.1"/>
    <property type="molecule type" value="Genomic_DNA"/>
</dbReference>
<dbReference type="InterPro" id="IPR038955">
    <property type="entry name" value="PriA/CPL1_fungi"/>
</dbReference>
<organism evidence="4 5">
    <name type="scientific">Rhodotorula paludigena</name>
    <dbReference type="NCBI Taxonomy" id="86838"/>
    <lineage>
        <taxon>Eukaryota</taxon>
        <taxon>Fungi</taxon>
        <taxon>Dikarya</taxon>
        <taxon>Basidiomycota</taxon>
        <taxon>Pucciniomycotina</taxon>
        <taxon>Microbotryomycetes</taxon>
        <taxon>Sporidiobolales</taxon>
        <taxon>Sporidiobolaceae</taxon>
        <taxon>Rhodotorula</taxon>
    </lineage>
</organism>
<gene>
    <name evidence="4" type="ORF">Rhopal_001186-T1</name>
</gene>
<evidence type="ECO:0000256" key="1">
    <source>
        <dbReference type="SAM" id="MobiDB-lite"/>
    </source>
</evidence>
<feature type="domain" description="Protein CPL1-like" evidence="3">
    <location>
        <begin position="780"/>
        <end position="839"/>
    </location>
</feature>
<sequence>MRAFAFVAALAGAAVAAASTSAPVSTIPAPSLPEGTTPVELPGDMSLNKRTLCILGWGDCFDSDTNNCGRKNNRCSSSWWNAGGSQCVSGKCAPTYCNAGFDWDWTDLIVRDVRSDNKNCGKCGNVCKVDFATATSCYSGQCYATACQTGYTLASGVCKQSIDTSSDVKNCGRIGNSCPSSYSNGKGSICSNGVCRPESCNNNYQFDFSEGKCQNTQNDADNCGKVGNKCTFPNGVAMCQNGQCQLASCNGGYQASNGACIRVDTSSDADNCGKIGNKCSFDNGVGSCRSGSCYLDSCSNGYVKATVGSVLSGYQVVCQKISCSNGQQFDSASNSCKDVQFDESNCGALGKVCPSDNGSSKCWNGQCSMSSCNPGYELSSDSKKCQAVNTQTDPNNCGKVGNKCSFTNGSGSCQNGQCKLMGCDTGFQQSNGVCTRIDTSSDPNNCGSVGNKCSFDNGVASCSRGSCSLDSCNAGYTKTTVGSILSGWQVVCQKVSCSNGQQYDSSSGSCKNVLFDEDNCGAIGTVCPSDNGNAKCYNGKCMMSSCKPGYTLVNGNTECRAADIQNDVNNCGVIGLVCPSSYLNGGKATCRNGICSTICDALFDFDFLLGFCRDVSNDRDNCGRCGQKCNIDGALGTTCKQGKCYATACKNGYSLSDGWCKKTDTTCDVNNCGYIGNACQFYPSGAKGICENSKCKTTECPSDYTLTDGVCVKQTASQRAKVYKRNIEVAATQAQRKSLCPGKNEEACPILGSSTYDAAVEHHFKASTQFSGVMLGAGGFECLDTTVALDSCGGCASTGEGTDCTKIRGAAGVGCEAGKCVVFSCEQGWKPALAGDHCVRIRGAHGHRNSTATSAKRHLASRHQHRLGAHHGSHA</sequence>
<keyword evidence="5" id="KW-1185">Reference proteome</keyword>
<name>A0AAV5G6N3_9BASI</name>
<feature type="region of interest" description="Disordered" evidence="1">
    <location>
        <begin position="24"/>
        <end position="43"/>
    </location>
</feature>